<keyword evidence="2" id="KW-0460">Magnesium</keyword>
<dbReference type="Pfam" id="PF22015">
    <property type="entry name" value="OSBS_N"/>
    <property type="match status" value="1"/>
</dbReference>
<evidence type="ECO:0000256" key="2">
    <source>
        <dbReference type="ARBA" id="ARBA00022842"/>
    </source>
</evidence>
<evidence type="ECO:0000313" key="6">
    <source>
        <dbReference type="Proteomes" id="UP000253934"/>
    </source>
</evidence>
<evidence type="ECO:0000313" key="5">
    <source>
        <dbReference type="EMBL" id="RDB37161.1"/>
    </source>
</evidence>
<dbReference type="SUPFAM" id="SSF51604">
    <property type="entry name" value="Enolase C-terminal domain-like"/>
    <property type="match status" value="1"/>
</dbReference>
<sequence length="349" mass="41161">MILKNINESKFNIYKIEYSIYELEPISSLNSKSKEMLRRDGCLFRIHFKDLGIGYSDCFSWPELGDTSLSEKVKMVQVGKMDFHIEKSFSIAKTDAFYRFNRENAFKKLCLIKNHFTCVNFNLLTTNFIENLRKEGFEYIKLKCGFNLEKEASFLKKIVPILKICNIKVRLDFNGSCSFDGMYQFLQSLDKNLSVISFIEDPFKKINNEWMQIKQFFPDLGIALDRTNNNSDYCNKNEAYDYLILKPAIQNHDEILNCKHYNIERKKILFTSYMDHPLGQLSALYEASEYYNSNHNNTQICGFLTHDLYKKNSYSERIKVNFSQIVPPQEGFGFGFDDLLENENWRKIW</sequence>
<organism evidence="5 6">
    <name type="scientific">Spirobacillus cienkowskii</name>
    <dbReference type="NCBI Taxonomy" id="495820"/>
    <lineage>
        <taxon>Bacteria</taxon>
        <taxon>Pseudomonadati</taxon>
        <taxon>Bdellovibrionota</taxon>
        <taxon>Oligoflexia</taxon>
        <taxon>Silvanigrellales</taxon>
        <taxon>Spirobacillus</taxon>
    </lineage>
</organism>
<gene>
    <name evidence="5" type="ORF">DCC88_01340</name>
</gene>
<dbReference type="EMBL" id="QOVW01000006">
    <property type="protein sequence ID" value="RDB37161.1"/>
    <property type="molecule type" value="Genomic_DNA"/>
</dbReference>
<keyword evidence="1" id="KW-0479">Metal-binding</keyword>
<dbReference type="GO" id="GO:0046872">
    <property type="term" value="F:metal ion binding"/>
    <property type="evidence" value="ECO:0007669"/>
    <property type="project" value="UniProtKB-KW"/>
</dbReference>
<comment type="caution">
    <text evidence="5">The sequence shown here is derived from an EMBL/GenBank/DDBJ whole genome shotgun (WGS) entry which is preliminary data.</text>
</comment>
<dbReference type="InterPro" id="IPR029017">
    <property type="entry name" value="Enolase-like_N"/>
</dbReference>
<name>A0A369KR98_9BACT</name>
<proteinExistence type="predicted"/>
<dbReference type="AlphaFoldDB" id="A0A369KR98"/>
<protein>
    <recommendedName>
        <fullName evidence="4">OSBS enolase-like N-terminal domain-containing protein</fullName>
    </recommendedName>
</protein>
<evidence type="ECO:0000256" key="1">
    <source>
        <dbReference type="ARBA" id="ARBA00022723"/>
    </source>
</evidence>
<keyword evidence="6" id="KW-1185">Reference proteome</keyword>
<feature type="domain" description="OSBS enolase-like N-terminal" evidence="4">
    <location>
        <begin position="16"/>
        <end position="97"/>
    </location>
</feature>
<accession>A0A369KR98</accession>
<keyword evidence="3" id="KW-0456">Lyase</keyword>
<dbReference type="Proteomes" id="UP000253934">
    <property type="component" value="Unassembled WGS sequence"/>
</dbReference>
<evidence type="ECO:0000256" key="3">
    <source>
        <dbReference type="ARBA" id="ARBA00023239"/>
    </source>
</evidence>
<dbReference type="Gene3D" id="3.20.20.120">
    <property type="entry name" value="Enolase-like C-terminal domain"/>
    <property type="match status" value="1"/>
</dbReference>
<dbReference type="InterPro" id="IPR036849">
    <property type="entry name" value="Enolase-like_C_sf"/>
</dbReference>
<dbReference type="InterPro" id="IPR041338">
    <property type="entry name" value="OSBS_N"/>
</dbReference>
<dbReference type="GO" id="GO:0016829">
    <property type="term" value="F:lyase activity"/>
    <property type="evidence" value="ECO:0007669"/>
    <property type="project" value="UniProtKB-KW"/>
</dbReference>
<reference evidence="5" key="1">
    <citation type="submission" date="2018-04" db="EMBL/GenBank/DDBJ databases">
        <title>Draft genome sequence of the Candidatus Spirobacillus cienkowskii, a pathogen of freshwater Daphnia species, reconstructed from hemolymph metagenomic reads.</title>
        <authorList>
            <person name="Bresciani L."/>
            <person name="Lemos L.N."/>
            <person name="Wale N."/>
            <person name="Lin J.Y."/>
            <person name="Fernandes G.R."/>
            <person name="Duffy M.A."/>
            <person name="Rodrigues J.M."/>
        </authorList>
    </citation>
    <scope>NUCLEOTIDE SEQUENCE [LARGE SCALE GENOMIC DNA]</scope>
    <source>
        <strain evidence="5">Binning01</strain>
    </source>
</reference>
<evidence type="ECO:0000259" key="4">
    <source>
        <dbReference type="Pfam" id="PF22015"/>
    </source>
</evidence>
<dbReference type="Gene3D" id="3.30.390.10">
    <property type="entry name" value="Enolase-like, N-terminal domain"/>
    <property type="match status" value="1"/>
</dbReference>